<keyword evidence="6 11" id="KW-0798">TonB box</keyword>
<comment type="subcellular location">
    <subcellularLocation>
        <location evidence="1 10">Cell outer membrane</location>
        <topology evidence="1 10">Multi-pass membrane protein</topology>
    </subcellularLocation>
</comment>
<evidence type="ECO:0000256" key="8">
    <source>
        <dbReference type="ARBA" id="ARBA00023170"/>
    </source>
</evidence>
<feature type="domain" description="TonB-dependent receptor-like beta-barrel" evidence="13">
    <location>
        <begin position="265"/>
        <end position="688"/>
    </location>
</feature>
<evidence type="ECO:0000313" key="15">
    <source>
        <dbReference type="EMBL" id="MFC0205303.1"/>
    </source>
</evidence>
<dbReference type="Pfam" id="PF07715">
    <property type="entry name" value="Plug"/>
    <property type="match status" value="1"/>
</dbReference>
<keyword evidence="9 10" id="KW-0998">Cell outer membrane</keyword>
<dbReference type="CDD" id="cd01347">
    <property type="entry name" value="ligand_gated_channel"/>
    <property type="match status" value="1"/>
</dbReference>
<evidence type="ECO:0000256" key="11">
    <source>
        <dbReference type="RuleBase" id="RU003357"/>
    </source>
</evidence>
<comment type="similarity">
    <text evidence="2 10 11">Belongs to the TonB-dependent receptor family.</text>
</comment>
<dbReference type="InterPro" id="IPR010105">
    <property type="entry name" value="TonB_sidphr_rcpt"/>
</dbReference>
<evidence type="ECO:0000256" key="9">
    <source>
        <dbReference type="ARBA" id="ARBA00023237"/>
    </source>
</evidence>
<comment type="caution">
    <text evidence="15">The sequence shown here is derived from an EMBL/GenBank/DDBJ whole genome shotgun (WGS) entry which is preliminary data.</text>
</comment>
<dbReference type="PANTHER" id="PTHR32552">
    <property type="entry name" value="FERRICHROME IRON RECEPTOR-RELATED"/>
    <property type="match status" value="1"/>
</dbReference>
<feature type="signal peptide" evidence="12">
    <location>
        <begin position="1"/>
        <end position="27"/>
    </location>
</feature>
<reference evidence="15 16" key="1">
    <citation type="submission" date="2024-09" db="EMBL/GenBank/DDBJ databases">
        <authorList>
            <person name="Sun Q."/>
            <person name="Mori K."/>
        </authorList>
    </citation>
    <scope>NUCLEOTIDE SEQUENCE [LARGE SCALE GENOMIC DNA]</scope>
    <source>
        <strain evidence="15 16">CCM 7706</strain>
    </source>
</reference>
<organism evidence="15 16">
    <name type="scientific">Novosphingobium soli</name>
    <dbReference type="NCBI Taxonomy" id="574956"/>
    <lineage>
        <taxon>Bacteria</taxon>
        <taxon>Pseudomonadati</taxon>
        <taxon>Pseudomonadota</taxon>
        <taxon>Alphaproteobacteria</taxon>
        <taxon>Sphingomonadales</taxon>
        <taxon>Sphingomonadaceae</taxon>
        <taxon>Novosphingobium</taxon>
    </lineage>
</organism>
<proteinExistence type="inferred from homology"/>
<dbReference type="Gene3D" id="2.170.130.10">
    <property type="entry name" value="TonB-dependent receptor, plug domain"/>
    <property type="match status" value="1"/>
</dbReference>
<evidence type="ECO:0000256" key="7">
    <source>
        <dbReference type="ARBA" id="ARBA00023136"/>
    </source>
</evidence>
<evidence type="ECO:0000313" key="16">
    <source>
        <dbReference type="Proteomes" id="UP001589798"/>
    </source>
</evidence>
<dbReference type="EMBL" id="JBHLWK010000015">
    <property type="protein sequence ID" value="MFC0205303.1"/>
    <property type="molecule type" value="Genomic_DNA"/>
</dbReference>
<dbReference type="Gene3D" id="2.40.170.20">
    <property type="entry name" value="TonB-dependent receptor, beta-barrel domain"/>
    <property type="match status" value="1"/>
</dbReference>
<dbReference type="InterPro" id="IPR039426">
    <property type="entry name" value="TonB-dep_rcpt-like"/>
</dbReference>
<dbReference type="Pfam" id="PF00593">
    <property type="entry name" value="TonB_dep_Rec_b-barrel"/>
    <property type="match status" value="1"/>
</dbReference>
<dbReference type="PANTHER" id="PTHR32552:SF74">
    <property type="entry name" value="HYDROXAMATE SIDEROPHORE RECEPTOR FHUE"/>
    <property type="match status" value="1"/>
</dbReference>
<evidence type="ECO:0000256" key="6">
    <source>
        <dbReference type="ARBA" id="ARBA00023077"/>
    </source>
</evidence>
<evidence type="ECO:0000256" key="3">
    <source>
        <dbReference type="ARBA" id="ARBA00022448"/>
    </source>
</evidence>
<keyword evidence="12" id="KW-0732">Signal</keyword>
<evidence type="ECO:0000256" key="1">
    <source>
        <dbReference type="ARBA" id="ARBA00004571"/>
    </source>
</evidence>
<keyword evidence="5 10" id="KW-0812">Transmembrane</keyword>
<gene>
    <name evidence="15" type="ORF">ACFFJC_13610</name>
</gene>
<keyword evidence="4 10" id="KW-1134">Transmembrane beta strand</keyword>
<sequence>MRLSRHALLAGTLLAFPCFHAAAHAQAAEGTVEPDGTIIVTTAAEQPSSSATALSLSIKETPQSVTIIDRKRIQDFALTNVNDLLEQVVGLNVERVETDRTYFSSRGFDVSNFQVDGIGLPLAWGIQFGDLDTALYENVEVVRGANAIMTGIGNPSATVNYVRKRPGDDLKVFASGQVGTRDYWRFEGDANVPLTDTLAVRAIYAHEDRDGHLDYNHVNRDVYGAILRWQATPDLRATLGYTRQENDADGVLWGAIPLVYTDGTRIDLPRSATTSADWTYWDTKDQSAFGELVYDFGDDWSLTGIFTYRRFEEESKLLYAYGYPDRETGEGVFGMSGIYPSDYKQYLGDVYLSGPFQLFGRAHKLALGVSVSKSDAIELEDFSADTIVYPAPSEWGETDIPEPSYPGSYLAADYSDRLTRVYGAAHLNLADQLKAVVGASAMWIKSTGFSYGTSQARKDSKVSPYVGLVYDLTPAVSFYASYTDIYNPQVEVAIDNRRLDPAKGTSLEAGVKSTWFDGRLYATAAVFKAKQKGLANFAGSFDENGCAPGESGDACQGKPFDSYYDATDTTSTGFEIELAGNVTENWSLSGGFTFLDIEDDEGADTRTWIPTRSLKLATTYAVPELNDLTLGAQLRWQNGTDTLLTDVAGYGLVEGDVVLRQKDYAILDLMAGIRVIDSLRASLNLRNVTGTKYLNSLKWGQAYYGAPRSAVVTLSFAY</sequence>
<dbReference type="InterPro" id="IPR000531">
    <property type="entry name" value="Beta-barrel_TonB"/>
</dbReference>
<dbReference type="Proteomes" id="UP001589798">
    <property type="component" value="Unassembled WGS sequence"/>
</dbReference>
<keyword evidence="3 10" id="KW-0813">Transport</keyword>
<dbReference type="NCBIfam" id="TIGR01783">
    <property type="entry name" value="TonB-siderophor"/>
    <property type="match status" value="1"/>
</dbReference>
<feature type="domain" description="TonB-dependent receptor plug" evidence="14">
    <location>
        <begin position="58"/>
        <end position="156"/>
    </location>
</feature>
<name>A0ABV6CY39_9SPHN</name>
<evidence type="ECO:0000256" key="4">
    <source>
        <dbReference type="ARBA" id="ARBA00022452"/>
    </source>
</evidence>
<keyword evidence="8 15" id="KW-0675">Receptor</keyword>
<dbReference type="PROSITE" id="PS52016">
    <property type="entry name" value="TONB_DEPENDENT_REC_3"/>
    <property type="match status" value="1"/>
</dbReference>
<dbReference type="InterPro" id="IPR012910">
    <property type="entry name" value="Plug_dom"/>
</dbReference>
<evidence type="ECO:0000256" key="5">
    <source>
        <dbReference type="ARBA" id="ARBA00022692"/>
    </source>
</evidence>
<protein>
    <submittedName>
        <fullName evidence="15">TonB-dependent siderophore receptor</fullName>
    </submittedName>
</protein>
<evidence type="ECO:0000256" key="12">
    <source>
        <dbReference type="SAM" id="SignalP"/>
    </source>
</evidence>
<dbReference type="InterPro" id="IPR037066">
    <property type="entry name" value="Plug_dom_sf"/>
</dbReference>
<accession>A0ABV6CY39</accession>
<evidence type="ECO:0000259" key="13">
    <source>
        <dbReference type="Pfam" id="PF00593"/>
    </source>
</evidence>
<evidence type="ECO:0000256" key="10">
    <source>
        <dbReference type="PROSITE-ProRule" id="PRU01360"/>
    </source>
</evidence>
<keyword evidence="7 10" id="KW-0472">Membrane</keyword>
<dbReference type="RefSeq" id="WP_379488031.1">
    <property type="nucleotide sequence ID" value="NZ_JBHLWK010000015.1"/>
</dbReference>
<dbReference type="SUPFAM" id="SSF56935">
    <property type="entry name" value="Porins"/>
    <property type="match status" value="1"/>
</dbReference>
<evidence type="ECO:0000256" key="2">
    <source>
        <dbReference type="ARBA" id="ARBA00009810"/>
    </source>
</evidence>
<evidence type="ECO:0000259" key="14">
    <source>
        <dbReference type="Pfam" id="PF07715"/>
    </source>
</evidence>
<keyword evidence="16" id="KW-1185">Reference proteome</keyword>
<feature type="chain" id="PRO_5046044359" evidence="12">
    <location>
        <begin position="28"/>
        <end position="718"/>
    </location>
</feature>
<dbReference type="InterPro" id="IPR036942">
    <property type="entry name" value="Beta-barrel_TonB_sf"/>
</dbReference>